<evidence type="ECO:0000259" key="1">
    <source>
        <dbReference type="Pfam" id="PF13243"/>
    </source>
</evidence>
<name>A0A372GF94_9ACTN</name>
<dbReference type="EMBL" id="QVNQ01000006">
    <property type="protein sequence ID" value="RFS83753.1"/>
    <property type="molecule type" value="Genomic_DNA"/>
</dbReference>
<proteinExistence type="predicted"/>
<gene>
    <name evidence="2" type="ORF">D0T12_20195</name>
</gene>
<comment type="caution">
    <text evidence="2">The sequence shown here is derived from an EMBL/GenBank/DDBJ whole genome shotgun (WGS) entry which is preliminary data.</text>
</comment>
<sequence length="581" mass="62443">MTAAAAALVTGLVREPWGRSSPSVYETGRLVSLAPWLTGHVRRLRFLLDTQRRDGTWGPPDPGYALVPTLSASEALLSTLRPRERLRPHCPLHTEIVRAVGRALRTLARRLDGSKAADYPDVPAIEHITPVLVEQINGHLDRLRPHAPGALALWCPSGRLSAPAGMDGAVVAAVRDHLGTGGAVPPKMLHALEIAGPVAGRARAVRPVPIPVPARPVPETAPGDERETFATVGASTAATAAWLGGPRAAQGVRTAHCGRAPRDEAPVRRYLEAAVEQHDGPVPVTAPMTNFERGWVLSWLARAGIPLTVPPELVDQMRAALGEDGAPGGPGLPRDADTSSGLLYALSLLGEPHPPDLLWQYETDTHFSSWPGENGRSVTTNAHVLEAFGHYLECADSGPRKRYVATAQKVTAWLIGRQKEDGRWEDRWHASPMYATACCALALNAFGGPESEDAVDRAIRWVLDGQLADGSWGRWGGTAEETAYAVQILTLPRAGRDPSRTAAVGRAVRHGAAYLRAAVRTSLRTSLRTASTEGVGDVDSDKSPLWHDKDLYRPITIVQAAVLSALHRARQEVDDIHVSRK</sequence>
<dbReference type="Gene3D" id="1.50.10.20">
    <property type="match status" value="1"/>
</dbReference>
<evidence type="ECO:0000313" key="2">
    <source>
        <dbReference type="EMBL" id="RFS83753.1"/>
    </source>
</evidence>
<dbReference type="UniPathway" id="UPA00337"/>
<accession>A0A372GF94</accession>
<dbReference type="AlphaFoldDB" id="A0A372GF94"/>
<reference evidence="2 3" key="1">
    <citation type="submission" date="2018-08" db="EMBL/GenBank/DDBJ databases">
        <title>Actinomadura spongicola sp. nov., isolated from marine sponge Leucetta chagosensis.</title>
        <authorList>
            <person name="Li L."/>
            <person name="Lin H.W."/>
        </authorList>
    </citation>
    <scope>NUCLEOTIDE SEQUENCE [LARGE SCALE GENOMIC DNA]</scope>
    <source>
        <strain evidence="2 3">LHW52907</strain>
    </source>
</reference>
<feature type="domain" description="Squalene cyclase C-terminal" evidence="1">
    <location>
        <begin position="382"/>
        <end position="484"/>
    </location>
</feature>
<dbReference type="InterPro" id="IPR008930">
    <property type="entry name" value="Terpenoid_cyclase/PrenylTrfase"/>
</dbReference>
<dbReference type="SUPFAM" id="SSF48239">
    <property type="entry name" value="Terpenoid cyclases/Protein prenyltransferases"/>
    <property type="match status" value="1"/>
</dbReference>
<organism evidence="2 3">
    <name type="scientific">Actinomadura spongiicola</name>
    <dbReference type="NCBI Taxonomy" id="2303421"/>
    <lineage>
        <taxon>Bacteria</taxon>
        <taxon>Bacillati</taxon>
        <taxon>Actinomycetota</taxon>
        <taxon>Actinomycetes</taxon>
        <taxon>Streptosporangiales</taxon>
        <taxon>Thermomonosporaceae</taxon>
        <taxon>Actinomadura</taxon>
    </lineage>
</organism>
<keyword evidence="3" id="KW-1185">Reference proteome</keyword>
<protein>
    <recommendedName>
        <fullName evidence="1">Squalene cyclase C-terminal domain-containing protein</fullName>
    </recommendedName>
</protein>
<dbReference type="Proteomes" id="UP000262882">
    <property type="component" value="Unassembled WGS sequence"/>
</dbReference>
<dbReference type="InterPro" id="IPR032696">
    <property type="entry name" value="SQ_cyclase_C"/>
</dbReference>
<dbReference type="Pfam" id="PF13243">
    <property type="entry name" value="SQHop_cyclase_C"/>
    <property type="match status" value="1"/>
</dbReference>
<evidence type="ECO:0000313" key="3">
    <source>
        <dbReference type="Proteomes" id="UP000262882"/>
    </source>
</evidence>
<dbReference type="OrthoDB" id="9758578at2"/>